<dbReference type="STRING" id="1817863.A2Y62_02010"/>
<organism evidence="1 2">
    <name type="scientific">Candidatus Fischerbacteria bacterium RBG_13_37_8</name>
    <dbReference type="NCBI Taxonomy" id="1817863"/>
    <lineage>
        <taxon>Bacteria</taxon>
        <taxon>Candidatus Fischeribacteriota</taxon>
    </lineage>
</organism>
<accession>A0A1F5VJK4</accession>
<dbReference type="Proteomes" id="UP000178943">
    <property type="component" value="Unassembled WGS sequence"/>
</dbReference>
<comment type="caution">
    <text evidence="1">The sequence shown here is derived from an EMBL/GenBank/DDBJ whole genome shotgun (WGS) entry which is preliminary data.</text>
</comment>
<dbReference type="EMBL" id="MFGW01000157">
    <property type="protein sequence ID" value="OGF63643.1"/>
    <property type="molecule type" value="Genomic_DNA"/>
</dbReference>
<proteinExistence type="predicted"/>
<dbReference type="AlphaFoldDB" id="A0A1F5VJK4"/>
<name>A0A1F5VJK4_9BACT</name>
<reference evidence="1 2" key="1">
    <citation type="journal article" date="2016" name="Nat. Commun.">
        <title>Thousands of microbial genomes shed light on interconnected biogeochemical processes in an aquifer system.</title>
        <authorList>
            <person name="Anantharaman K."/>
            <person name="Brown C.T."/>
            <person name="Hug L.A."/>
            <person name="Sharon I."/>
            <person name="Castelle C.J."/>
            <person name="Probst A.J."/>
            <person name="Thomas B.C."/>
            <person name="Singh A."/>
            <person name="Wilkins M.J."/>
            <person name="Karaoz U."/>
            <person name="Brodie E.L."/>
            <person name="Williams K.H."/>
            <person name="Hubbard S.S."/>
            <person name="Banfield J.F."/>
        </authorList>
    </citation>
    <scope>NUCLEOTIDE SEQUENCE [LARGE SCALE GENOMIC DNA]</scope>
</reference>
<protein>
    <submittedName>
        <fullName evidence="1">Uncharacterized protein</fullName>
    </submittedName>
</protein>
<gene>
    <name evidence="1" type="ORF">A2Y62_02010</name>
</gene>
<sequence>MQTAFEQVNQGKNLKVDMGFRTCHNEASLLKLIENTIPDLKTAAEKQLLSDMLDYLIDVDYEKAISFKNLLTPEKEQHP</sequence>
<evidence type="ECO:0000313" key="2">
    <source>
        <dbReference type="Proteomes" id="UP000178943"/>
    </source>
</evidence>
<evidence type="ECO:0000313" key="1">
    <source>
        <dbReference type="EMBL" id="OGF63643.1"/>
    </source>
</evidence>